<dbReference type="GO" id="GO:0005524">
    <property type="term" value="F:ATP binding"/>
    <property type="evidence" value="ECO:0007669"/>
    <property type="project" value="UniProtKB-KW"/>
</dbReference>
<dbReference type="GO" id="GO:0016887">
    <property type="term" value="F:ATP hydrolysis activity"/>
    <property type="evidence" value="ECO:0007669"/>
    <property type="project" value="InterPro"/>
</dbReference>
<dbReference type="Proteomes" id="UP000198640">
    <property type="component" value="Unassembled WGS sequence"/>
</dbReference>
<gene>
    <name evidence="2" type="ORF">SAMN05421881_11154</name>
</gene>
<keyword evidence="2" id="KW-0547">Nucleotide-binding</keyword>
<feature type="domain" description="ABC transporter" evidence="1">
    <location>
        <begin position="5"/>
        <end position="40"/>
    </location>
</feature>
<dbReference type="SUPFAM" id="SSF52540">
    <property type="entry name" value="P-loop containing nucleoside triphosphate hydrolases"/>
    <property type="match status" value="1"/>
</dbReference>
<protein>
    <submittedName>
        <fullName evidence="2">Phosphate transport system ATP-binding protein</fullName>
    </submittedName>
</protein>
<evidence type="ECO:0000259" key="1">
    <source>
        <dbReference type="Pfam" id="PF00005"/>
    </source>
</evidence>
<dbReference type="Pfam" id="PF00005">
    <property type="entry name" value="ABC_tran"/>
    <property type="match status" value="1"/>
</dbReference>
<feature type="non-terminal residue" evidence="2">
    <location>
        <position position="1"/>
    </location>
</feature>
<keyword evidence="3" id="KW-1185">Reference proteome</keyword>
<evidence type="ECO:0000313" key="3">
    <source>
        <dbReference type="Proteomes" id="UP000198640"/>
    </source>
</evidence>
<accession>A0A1H3PWL2</accession>
<name>A0A1H3PWL2_9PROT</name>
<organism evidence="2 3">
    <name type="scientific">Nitrosomonas halophila</name>
    <dbReference type="NCBI Taxonomy" id="44576"/>
    <lineage>
        <taxon>Bacteria</taxon>
        <taxon>Pseudomonadati</taxon>
        <taxon>Pseudomonadota</taxon>
        <taxon>Betaproteobacteria</taxon>
        <taxon>Nitrosomonadales</taxon>
        <taxon>Nitrosomonadaceae</taxon>
        <taxon>Nitrosomonas</taxon>
    </lineage>
</organism>
<proteinExistence type="predicted"/>
<dbReference type="EMBL" id="FNOY01000115">
    <property type="protein sequence ID" value="SDZ05215.1"/>
    <property type="molecule type" value="Genomic_DNA"/>
</dbReference>
<dbReference type="STRING" id="44576.SAMN05421881_11154"/>
<dbReference type="PANTHER" id="PTHR43423">
    <property type="entry name" value="ABC TRANSPORTER I FAMILY MEMBER 17"/>
    <property type="match status" value="1"/>
</dbReference>
<dbReference type="InterPro" id="IPR027417">
    <property type="entry name" value="P-loop_NTPase"/>
</dbReference>
<keyword evidence="2" id="KW-0067">ATP-binding</keyword>
<dbReference type="Gene3D" id="3.40.50.300">
    <property type="entry name" value="P-loop containing nucleotide triphosphate hydrolases"/>
    <property type="match status" value="1"/>
</dbReference>
<dbReference type="InterPro" id="IPR003439">
    <property type="entry name" value="ABC_transporter-like_ATP-bd"/>
</dbReference>
<dbReference type="PANTHER" id="PTHR43423:SF1">
    <property type="entry name" value="ABC TRANSPORTER I FAMILY MEMBER 17"/>
    <property type="match status" value="1"/>
</dbReference>
<evidence type="ECO:0000313" key="2">
    <source>
        <dbReference type="EMBL" id="SDZ05215.1"/>
    </source>
</evidence>
<sequence>EVRDRLHASALSLSGGQQQRLCIARALALDPAILLMDEPCSALKE</sequence>
<dbReference type="AlphaFoldDB" id="A0A1H3PWL2"/>
<reference evidence="2 3" key="1">
    <citation type="submission" date="2016-10" db="EMBL/GenBank/DDBJ databases">
        <authorList>
            <person name="de Groot N.N."/>
        </authorList>
    </citation>
    <scope>NUCLEOTIDE SEQUENCE [LARGE SCALE GENOMIC DNA]</scope>
    <source>
        <strain evidence="2 3">Nm1</strain>
    </source>
</reference>